<dbReference type="EMBL" id="FCNZ02000019">
    <property type="protein sequence ID" value="SAL71592.1"/>
    <property type="molecule type" value="Genomic_DNA"/>
</dbReference>
<name>A0A158JRV0_9BURK</name>
<protein>
    <submittedName>
        <fullName evidence="2">Uncharacterized protein</fullName>
    </submittedName>
</protein>
<evidence type="ECO:0000313" key="2">
    <source>
        <dbReference type="EMBL" id="SAL71592.1"/>
    </source>
</evidence>
<dbReference type="Proteomes" id="UP000054717">
    <property type="component" value="Unassembled WGS sequence"/>
</dbReference>
<dbReference type="RefSeq" id="WP_087632375.1">
    <property type="nucleotide sequence ID" value="NZ_FCNZ02000019.1"/>
</dbReference>
<reference evidence="2 3" key="1">
    <citation type="submission" date="2016-01" db="EMBL/GenBank/DDBJ databases">
        <authorList>
            <person name="Oliw E.H."/>
        </authorList>
    </citation>
    <scope>NUCLEOTIDE SEQUENCE [LARGE SCALE GENOMIC DNA]</scope>
    <source>
        <strain evidence="2">LMG 22936</strain>
    </source>
</reference>
<evidence type="ECO:0000313" key="1">
    <source>
        <dbReference type="EMBL" id="SAL71158.1"/>
    </source>
</evidence>
<dbReference type="AlphaFoldDB" id="A0A158JRV0"/>
<evidence type="ECO:0000313" key="3">
    <source>
        <dbReference type="Proteomes" id="UP000054717"/>
    </source>
</evidence>
<gene>
    <name evidence="1" type="ORF">AWB66_04496</name>
    <name evidence="2" type="ORF">AWB66_04561</name>
</gene>
<dbReference type="EMBL" id="FCNZ02000019">
    <property type="protein sequence ID" value="SAL71158.1"/>
    <property type="molecule type" value="Genomic_DNA"/>
</dbReference>
<proteinExistence type="predicted"/>
<keyword evidence="3" id="KW-1185">Reference proteome</keyword>
<accession>A0A158JRV0</accession>
<sequence length="61" mass="7032">MPNQTDCPSSTREAFRCTGPQFDAIVRFAEERGLEHQPLQFVVAQWCRLQRSSSWTPHSLP</sequence>
<organism evidence="2 3">
    <name type="scientific">Caballeronia telluris</name>
    <dbReference type="NCBI Taxonomy" id="326475"/>
    <lineage>
        <taxon>Bacteria</taxon>
        <taxon>Pseudomonadati</taxon>
        <taxon>Pseudomonadota</taxon>
        <taxon>Betaproteobacteria</taxon>
        <taxon>Burkholderiales</taxon>
        <taxon>Burkholderiaceae</taxon>
        <taxon>Caballeronia</taxon>
    </lineage>
</organism>